<evidence type="ECO:0000313" key="14">
    <source>
        <dbReference type="EMBL" id="RBM01563.1"/>
    </source>
</evidence>
<gene>
    <name evidence="14" type="ORF">C1H84_06840</name>
</gene>
<evidence type="ECO:0000256" key="9">
    <source>
        <dbReference type="PIRSR" id="PIRSR000350-3"/>
    </source>
</evidence>
<evidence type="ECO:0000256" key="8">
    <source>
        <dbReference type="PIRSR" id="PIRSR000350-2"/>
    </source>
</evidence>
<dbReference type="SUPFAM" id="SSF55424">
    <property type="entry name" value="FAD/NAD-linked reductases, dimerisation (C-terminal) domain"/>
    <property type="match status" value="1"/>
</dbReference>
<protein>
    <submittedName>
        <fullName evidence="14">Mycothione reductase</fullName>
    </submittedName>
</protein>
<dbReference type="PROSITE" id="PS00076">
    <property type="entry name" value="PYRIDINE_REDOX_1"/>
    <property type="match status" value="1"/>
</dbReference>
<feature type="active site" description="Proton acceptor" evidence="8">
    <location>
        <position position="432"/>
    </location>
</feature>
<evidence type="ECO:0000256" key="1">
    <source>
        <dbReference type="ARBA" id="ARBA00007532"/>
    </source>
</evidence>
<dbReference type="PRINTS" id="PR00411">
    <property type="entry name" value="PNDRDTASEI"/>
</dbReference>
<dbReference type="InterPro" id="IPR004099">
    <property type="entry name" value="Pyr_nucl-diS_OxRdtase_dimer"/>
</dbReference>
<evidence type="ECO:0000259" key="13">
    <source>
        <dbReference type="Pfam" id="PF07992"/>
    </source>
</evidence>
<dbReference type="GO" id="GO:0050660">
    <property type="term" value="F:flavin adenine dinucleotide binding"/>
    <property type="evidence" value="ECO:0007669"/>
    <property type="project" value="TreeGrafter"/>
</dbReference>
<feature type="binding site" evidence="9">
    <location>
        <position position="296"/>
    </location>
    <ligand>
        <name>FAD</name>
        <dbReference type="ChEBI" id="CHEBI:57692"/>
    </ligand>
</feature>
<keyword evidence="4 11" id="KW-0560">Oxidoreductase</keyword>
<name>A0A365YHQ7_9MICC</name>
<feature type="binding site" evidence="9">
    <location>
        <begin position="169"/>
        <end position="176"/>
    </location>
    <ligand>
        <name>NAD(+)</name>
        <dbReference type="ChEBI" id="CHEBI:57540"/>
    </ligand>
</feature>
<comment type="caution">
    <text evidence="14">The sequence shown here is derived from an EMBL/GenBank/DDBJ whole genome shotgun (WGS) entry which is preliminary data.</text>
</comment>
<dbReference type="PANTHER" id="PTHR22912">
    <property type="entry name" value="DISULFIDE OXIDOREDUCTASE"/>
    <property type="match status" value="1"/>
</dbReference>
<dbReference type="InterPro" id="IPR023753">
    <property type="entry name" value="FAD/NAD-binding_dom"/>
</dbReference>
<evidence type="ECO:0000259" key="12">
    <source>
        <dbReference type="Pfam" id="PF02852"/>
    </source>
</evidence>
<feature type="disulfide bond" description="Redox-active" evidence="10">
    <location>
        <begin position="36"/>
        <end position="41"/>
    </location>
</feature>
<dbReference type="PIRSF" id="PIRSF000350">
    <property type="entry name" value="Mercury_reductase_MerA"/>
    <property type="match status" value="1"/>
</dbReference>
<sequence>MDLAIVGSGSGNSLLTPFWDGKQVAIAESGVFGGTCLNVGCIPTKMFVRPAQLARTWQEAEKLGIQLPPGRADFAAIRDRIFARIDPISAGGLDYRQQADNVRLLGRVQLLDEHTLLTEEGEKIHAEQIVLAAGSSPVLPDIEGIDLPGVHTSDTIMRIEQPRRLLVIGAGFIACEFASIFAGLGTEVTQLVRGDKLLKYLDEEICEAFNTQVDWDVKLHAEPRSIAAGPQGLSVRTEAGTFTADAVLVATGRRPNTEFTAPAGLDLHPDGRLQVDQFQRVMRSGEPVPGLYALGDISSEQQLKHAANHQARVVAHNLEHPGDLREVSEADIPAAVFTHPEIAHIGLTEAQARAEIGEHATAKTQKYADTAYGWAMEDEQGLFKVVADKRDGRILGAHVLGYEAANLIQPLVTAMNLGIDAHTLARGQYWIHPALMEVAENALLGLEVPESGRL</sequence>
<dbReference type="InterPro" id="IPR016156">
    <property type="entry name" value="FAD/NAD-linked_Rdtase_dimer_sf"/>
</dbReference>
<feature type="binding site" evidence="9">
    <location>
        <position position="252"/>
    </location>
    <ligand>
        <name>NAD(+)</name>
        <dbReference type="ChEBI" id="CHEBI:57540"/>
    </ligand>
</feature>
<comment type="cofactor">
    <cofactor evidence="9">
        <name>FAD</name>
        <dbReference type="ChEBI" id="CHEBI:57692"/>
    </cofactor>
    <text evidence="9">Binds 1 FAD per subunit.</text>
</comment>
<keyword evidence="2 11" id="KW-0285">Flavoprotein</keyword>
<evidence type="ECO:0000256" key="3">
    <source>
        <dbReference type="ARBA" id="ARBA00022827"/>
    </source>
</evidence>
<evidence type="ECO:0000256" key="5">
    <source>
        <dbReference type="ARBA" id="ARBA00023027"/>
    </source>
</evidence>
<evidence type="ECO:0000313" key="15">
    <source>
        <dbReference type="Proteomes" id="UP000252167"/>
    </source>
</evidence>
<dbReference type="Pfam" id="PF07992">
    <property type="entry name" value="Pyr_redox_2"/>
    <property type="match status" value="1"/>
</dbReference>
<evidence type="ECO:0000256" key="2">
    <source>
        <dbReference type="ARBA" id="ARBA00022630"/>
    </source>
</evidence>
<dbReference type="RefSeq" id="WP_047120025.1">
    <property type="nucleotide sequence ID" value="NZ_POAF01000003.1"/>
</dbReference>
<feature type="domain" description="Pyridine nucleotide-disulphide oxidoreductase dimerisation" evidence="12">
    <location>
        <begin position="332"/>
        <end position="441"/>
    </location>
</feature>
<proteinExistence type="inferred from homology"/>
<keyword evidence="15" id="KW-1185">Reference proteome</keyword>
<evidence type="ECO:0000256" key="10">
    <source>
        <dbReference type="PIRSR" id="PIRSR000350-4"/>
    </source>
</evidence>
<dbReference type="InterPro" id="IPR001100">
    <property type="entry name" value="Pyr_nuc-diS_OxRdtase"/>
</dbReference>
<accession>A0A365YHQ7</accession>
<keyword evidence="7 11" id="KW-0676">Redox-active center</keyword>
<dbReference type="Proteomes" id="UP000252167">
    <property type="component" value="Unassembled WGS sequence"/>
</dbReference>
<dbReference type="Gene3D" id="3.30.390.30">
    <property type="match status" value="1"/>
</dbReference>
<dbReference type="InterPro" id="IPR050151">
    <property type="entry name" value="Class-I_Pyr_Nuc-Dis_Oxidored"/>
</dbReference>
<dbReference type="SUPFAM" id="SSF51905">
    <property type="entry name" value="FAD/NAD(P)-binding domain"/>
    <property type="match status" value="1"/>
</dbReference>
<dbReference type="Pfam" id="PF02852">
    <property type="entry name" value="Pyr_redox_dim"/>
    <property type="match status" value="1"/>
</dbReference>
<dbReference type="PRINTS" id="PR00368">
    <property type="entry name" value="FADPNR"/>
</dbReference>
<organism evidence="14 15">
    <name type="scientific">Glutamicibacter soli</name>
    <dbReference type="NCBI Taxonomy" id="453836"/>
    <lineage>
        <taxon>Bacteria</taxon>
        <taxon>Bacillati</taxon>
        <taxon>Actinomycetota</taxon>
        <taxon>Actinomycetes</taxon>
        <taxon>Micrococcales</taxon>
        <taxon>Micrococcaceae</taxon>
        <taxon>Glutamicibacter</taxon>
    </lineage>
</organism>
<comment type="similarity">
    <text evidence="1 11">Belongs to the class-I pyridine nucleotide-disulfide oxidoreductase family.</text>
</comment>
<dbReference type="EMBL" id="POAF01000003">
    <property type="protein sequence ID" value="RBM01563.1"/>
    <property type="molecule type" value="Genomic_DNA"/>
</dbReference>
<keyword evidence="3 9" id="KW-0274">FAD</keyword>
<feature type="domain" description="FAD/NAD(P)-binding" evidence="13">
    <location>
        <begin position="1"/>
        <end position="310"/>
    </location>
</feature>
<evidence type="ECO:0000256" key="11">
    <source>
        <dbReference type="RuleBase" id="RU003691"/>
    </source>
</evidence>
<dbReference type="GO" id="GO:0004148">
    <property type="term" value="F:dihydrolipoyl dehydrogenase (NADH) activity"/>
    <property type="evidence" value="ECO:0007669"/>
    <property type="project" value="TreeGrafter"/>
</dbReference>
<evidence type="ECO:0000256" key="4">
    <source>
        <dbReference type="ARBA" id="ARBA00023002"/>
    </source>
</evidence>
<dbReference type="NCBIfam" id="NF005884">
    <property type="entry name" value="PRK07846.1"/>
    <property type="match status" value="1"/>
</dbReference>
<reference evidence="14 15" key="1">
    <citation type="submission" date="2018-01" db="EMBL/GenBank/DDBJ databases">
        <title>Glutamicibacter soli strain NHPC-3 Whole genome sequence and assembly.</title>
        <authorList>
            <person name="Choudhury P."/>
            <person name="Gupta D."/>
            <person name="Sengupta K."/>
            <person name="Jawed A."/>
            <person name="Sultana N."/>
            <person name="Saha P."/>
        </authorList>
    </citation>
    <scope>NUCLEOTIDE SEQUENCE [LARGE SCALE GENOMIC DNA]</scope>
    <source>
        <strain evidence="14 15">NHPC-3</strain>
    </source>
</reference>
<dbReference type="PANTHER" id="PTHR22912:SF217">
    <property type="entry name" value="DIHYDROLIPOYL DEHYDROGENASE"/>
    <property type="match status" value="1"/>
</dbReference>
<dbReference type="Gene3D" id="3.50.50.60">
    <property type="entry name" value="FAD/NAD(P)-binding domain"/>
    <property type="match status" value="2"/>
</dbReference>
<dbReference type="InterPro" id="IPR012999">
    <property type="entry name" value="Pyr_OxRdtase_I_AS"/>
</dbReference>
<dbReference type="GO" id="GO:0006103">
    <property type="term" value="P:2-oxoglutarate metabolic process"/>
    <property type="evidence" value="ECO:0007669"/>
    <property type="project" value="TreeGrafter"/>
</dbReference>
<keyword evidence="5 9" id="KW-0520">NAD</keyword>
<evidence type="ECO:0000256" key="7">
    <source>
        <dbReference type="ARBA" id="ARBA00023284"/>
    </source>
</evidence>
<evidence type="ECO:0000256" key="6">
    <source>
        <dbReference type="ARBA" id="ARBA00023157"/>
    </source>
</evidence>
<keyword evidence="6" id="KW-1015">Disulfide bond</keyword>
<feature type="binding site" evidence="9">
    <location>
        <position position="45"/>
    </location>
    <ligand>
        <name>FAD</name>
        <dbReference type="ChEBI" id="CHEBI:57692"/>
    </ligand>
</feature>
<dbReference type="AlphaFoldDB" id="A0A365YHQ7"/>
<dbReference type="InterPro" id="IPR036188">
    <property type="entry name" value="FAD/NAD-bd_sf"/>
</dbReference>
<keyword evidence="9" id="KW-0547">Nucleotide-binding</keyword>